<sequence length="478" mass="53696">MSKRIFIGLLAGTLLLPGCTLYTKPEVNTPVPPEVFKVTVDAEKFKALNNRWWENFNNSQLNALVEKALENNMNYQVAIKNIDIAQTYVLQNMTLMFPQLGVDYELSRNKNILNVGNSFTSAPELTGNNSIINLQTLTATVNYEIDAWNQVHNAVDQAKADKDTSEGNANIFRLTLISSVVTTYFQIMALNENISHYEKQYAAAFEIAELTEVQYRSGLVDDALVYTAKNNAETILSSLKTAQKQQQVYLYTLAYLLGEYPEEYTPTVEGKLSDLKFDALVPQAIPSNMLAVRPDIQASFSSILSFGYIEKQNIANFLPSLSLSGTYGYANNTLAKLINQSNVLWNFGLSALQTVIDYPALYSQWKRSQIQYEAAILTYKNTLINAYTEVDAALVTYKQDTKVLESNERQLYNDKELLSIAKAQYSAGLTNYIDYLTNDINWLQGNINLTSQQLSVTQDIVQVYKTLGLGTEDEEEHG</sequence>
<proteinExistence type="predicted"/>
<name>F8UGY3_9ZZZZ</name>
<dbReference type="InterPro" id="IPR010131">
    <property type="entry name" value="MdtP/NodT-like"/>
</dbReference>
<dbReference type="GO" id="GO:0015562">
    <property type="term" value="F:efflux transmembrane transporter activity"/>
    <property type="evidence" value="ECO:0007669"/>
    <property type="project" value="InterPro"/>
</dbReference>
<dbReference type="AlphaFoldDB" id="F8UGY3"/>
<evidence type="ECO:0000313" key="1">
    <source>
        <dbReference type="EMBL" id="AEI30290.1"/>
    </source>
</evidence>
<gene>
    <name evidence="1" type="ORF">LDC_03694</name>
</gene>
<dbReference type="NCBIfam" id="TIGR01845">
    <property type="entry name" value="outer_NodT"/>
    <property type="match status" value="1"/>
</dbReference>
<dbReference type="Pfam" id="PF02321">
    <property type="entry name" value="OEP"/>
    <property type="match status" value="2"/>
</dbReference>
<dbReference type="Gene3D" id="2.20.200.10">
    <property type="entry name" value="Outer membrane efflux proteins (OEP)"/>
    <property type="match status" value="1"/>
</dbReference>
<keyword evidence="1" id="KW-0449">Lipoprotein</keyword>
<protein>
    <submittedName>
        <fullName evidence="1">RND efflux system outer membrane lipoprotein NodT family</fullName>
    </submittedName>
</protein>
<dbReference type="Gene3D" id="1.20.1600.10">
    <property type="entry name" value="Outer membrane efflux proteins (OEP)"/>
    <property type="match status" value="1"/>
</dbReference>
<dbReference type="PANTHER" id="PTHR30203">
    <property type="entry name" value="OUTER MEMBRANE CATION EFFLUX PROTEIN"/>
    <property type="match status" value="1"/>
</dbReference>
<reference evidence="1" key="1">
    <citation type="submission" date="2011-04" db="EMBL/GenBank/DDBJ databases">
        <title>Taxonomic and functional metagenomic profiling of the microbial community in the anoxic sediment of a brackish shallow lake (Laguna de Carrizo Central Spain).</title>
        <authorList>
            <consortium name="CONSOLIDER consortium CSD2007-00005"/>
            <person name="Guazzaroni M.-E."/>
            <person name="Richter M."/>
            <person name="Garcia-Salamanca A."/>
            <person name="Yarza P."/>
            <person name="Ferrer M."/>
        </authorList>
    </citation>
    <scope>NUCLEOTIDE SEQUENCE</scope>
</reference>
<dbReference type="GO" id="GO:0016020">
    <property type="term" value="C:membrane"/>
    <property type="evidence" value="ECO:0007669"/>
    <property type="project" value="InterPro"/>
</dbReference>
<dbReference type="SUPFAM" id="SSF56954">
    <property type="entry name" value="Outer membrane efflux proteins (OEP)"/>
    <property type="match status" value="1"/>
</dbReference>
<dbReference type="EMBL" id="JF805034">
    <property type="protein sequence ID" value="AEI30290.1"/>
    <property type="molecule type" value="Genomic_DNA"/>
</dbReference>
<dbReference type="InterPro" id="IPR003423">
    <property type="entry name" value="OMP_efflux"/>
</dbReference>
<accession>F8UGY3</accession>
<organism evidence="1">
    <name type="scientific">uncultured microorganism</name>
    <dbReference type="NCBI Taxonomy" id="358574"/>
    <lineage>
        <taxon>unclassified sequences</taxon>
        <taxon>environmental samples</taxon>
    </lineage>
</organism>